<comment type="caution">
    <text evidence="1">The sequence shown here is derived from an EMBL/GenBank/DDBJ whole genome shotgun (WGS) entry which is preliminary data.</text>
</comment>
<dbReference type="Proteomes" id="UP000590738">
    <property type="component" value="Unassembled WGS sequence"/>
</dbReference>
<evidence type="ECO:0000313" key="2">
    <source>
        <dbReference type="Proteomes" id="UP000590738"/>
    </source>
</evidence>
<dbReference type="InterPro" id="IPR011009">
    <property type="entry name" value="Kinase-like_dom_sf"/>
</dbReference>
<evidence type="ECO:0000313" key="1">
    <source>
        <dbReference type="EMBL" id="MBA6142367.1"/>
    </source>
</evidence>
<dbReference type="AlphaFoldDB" id="A0A7W2LK73"/>
<protein>
    <submittedName>
        <fullName evidence="1">InaA protein</fullName>
    </submittedName>
</protein>
<dbReference type="EMBL" id="JACGCZ010000009">
    <property type="protein sequence ID" value="MBA6142367.1"/>
    <property type="molecule type" value="Genomic_DNA"/>
</dbReference>
<gene>
    <name evidence="1" type="ORF">H4B97_07770</name>
</gene>
<dbReference type="SUPFAM" id="SSF56112">
    <property type="entry name" value="Protein kinase-like (PK-like)"/>
    <property type="match status" value="1"/>
</dbReference>
<organism evidence="1 2">
    <name type="scientific">Pseudomonas juntendi</name>
    <dbReference type="NCBI Taxonomy" id="2666183"/>
    <lineage>
        <taxon>Bacteria</taxon>
        <taxon>Pseudomonadati</taxon>
        <taxon>Pseudomonadota</taxon>
        <taxon>Gammaproteobacteria</taxon>
        <taxon>Pseudomonadales</taxon>
        <taxon>Pseudomonadaceae</taxon>
        <taxon>Pseudomonas</taxon>
    </lineage>
</organism>
<accession>A0A7W2LK73</accession>
<reference evidence="1 2" key="1">
    <citation type="submission" date="2020-07" db="EMBL/GenBank/DDBJ databases">
        <title>Diversity of carbapenemase encoding genes among Pseudomonas putida group clinical isolates in a tertiary Brazilian hospital.</title>
        <authorList>
            <person name="Alberto-Lei F."/>
            <person name="Nodari C.S."/>
            <person name="Streling A.P."/>
            <person name="Paulino J.T."/>
            <person name="Bessa-Neto F.O."/>
            <person name="Cayo R."/>
            <person name="Gales A.C."/>
        </authorList>
    </citation>
    <scope>NUCLEOTIDE SEQUENCE [LARGE SCALE GENOMIC DNA]</scope>
    <source>
        <strain evidence="1 2">12273</strain>
    </source>
</reference>
<dbReference type="Pfam" id="PF06293">
    <property type="entry name" value="Kdo"/>
    <property type="match status" value="1"/>
</dbReference>
<sequence length="285" mass="32127">MLHRPRALQPQLVSVGRMDRCCVSSATLISLRFPYTFTVVFKIFQPNWRQALRCSVTANPTDVKLGELLLADVLNAPGVWVEPPNVRRGGESGVLRVELGGLTFYKKQQVGHVYRSLRHPFGHPTVAREAKAVRAATALGVGTPELVYSHIHKHQGEWQAVMVTAALEGYVSLEDFRARQLEKTLGHHRYLEILEAYGRALGKLNLGKWQHGCLYLKHVFVDFRAPGVAVALLDLEKARKRFSAKQAARHDLRQVKRRSGWDGEEWGAFCRGYRHSFGTKADVLL</sequence>
<name>A0A7W2LK73_9PSED</name>
<proteinExistence type="predicted"/>